<sequence length="241" mass="24213">MVSSSVYLVSILGFAIKATAQCVTAGYVPCLVPGSGGAVAPPPISPYGGGSFGGGGSGFWSSIQGVASSPIQKRDLDTRSPAEDGYDGYTEIEKRQNSLCCRPAPVECLYTDGIPFCYNPTTTRLFFSDGSYAFISNDTYYGSDGTFIDYKTGIYQYPNGTVVDFTPSSAATTSAGGSAATATGSTPQGTETGTSATGGTGGTGTTAGSGSSPSASKSAGGKVENASGVLVAMFGLMAAFF</sequence>
<gene>
    <name evidence="3" type="ORF">NA56DRAFT_749087</name>
</gene>
<dbReference type="AlphaFoldDB" id="A0A2J6Q4F3"/>
<feature type="compositionally biased region" description="Gly residues" evidence="1">
    <location>
        <begin position="196"/>
        <end position="207"/>
    </location>
</feature>
<accession>A0A2J6Q4F3</accession>
<dbReference type="OrthoDB" id="3438781at2759"/>
<evidence type="ECO:0000256" key="2">
    <source>
        <dbReference type="SAM" id="SignalP"/>
    </source>
</evidence>
<keyword evidence="2" id="KW-0732">Signal</keyword>
<evidence type="ECO:0000313" key="3">
    <source>
        <dbReference type="EMBL" id="PMD21170.1"/>
    </source>
</evidence>
<evidence type="ECO:0000313" key="4">
    <source>
        <dbReference type="Proteomes" id="UP000235672"/>
    </source>
</evidence>
<reference evidence="3 4" key="1">
    <citation type="submission" date="2016-05" db="EMBL/GenBank/DDBJ databases">
        <title>A degradative enzymes factory behind the ericoid mycorrhizal symbiosis.</title>
        <authorList>
            <consortium name="DOE Joint Genome Institute"/>
            <person name="Martino E."/>
            <person name="Morin E."/>
            <person name="Grelet G."/>
            <person name="Kuo A."/>
            <person name="Kohler A."/>
            <person name="Daghino S."/>
            <person name="Barry K."/>
            <person name="Choi C."/>
            <person name="Cichocki N."/>
            <person name="Clum A."/>
            <person name="Copeland A."/>
            <person name="Hainaut M."/>
            <person name="Haridas S."/>
            <person name="Labutti K."/>
            <person name="Lindquist E."/>
            <person name="Lipzen A."/>
            <person name="Khouja H.-R."/>
            <person name="Murat C."/>
            <person name="Ohm R."/>
            <person name="Olson A."/>
            <person name="Spatafora J."/>
            <person name="Veneault-Fourrey C."/>
            <person name="Henrissat B."/>
            <person name="Grigoriev I."/>
            <person name="Martin F."/>
            <person name="Perotto S."/>
        </authorList>
    </citation>
    <scope>NUCLEOTIDE SEQUENCE [LARGE SCALE GENOMIC DNA]</scope>
    <source>
        <strain evidence="3 4">UAMH 7357</strain>
    </source>
</reference>
<organism evidence="3 4">
    <name type="scientific">Hyaloscypha hepaticicola</name>
    <dbReference type="NCBI Taxonomy" id="2082293"/>
    <lineage>
        <taxon>Eukaryota</taxon>
        <taxon>Fungi</taxon>
        <taxon>Dikarya</taxon>
        <taxon>Ascomycota</taxon>
        <taxon>Pezizomycotina</taxon>
        <taxon>Leotiomycetes</taxon>
        <taxon>Helotiales</taxon>
        <taxon>Hyaloscyphaceae</taxon>
        <taxon>Hyaloscypha</taxon>
    </lineage>
</organism>
<feature type="compositionally biased region" description="Low complexity" evidence="1">
    <location>
        <begin position="208"/>
        <end position="221"/>
    </location>
</feature>
<feature type="compositionally biased region" description="Low complexity" evidence="1">
    <location>
        <begin position="174"/>
        <end position="195"/>
    </location>
</feature>
<evidence type="ECO:0000256" key="1">
    <source>
        <dbReference type="SAM" id="MobiDB-lite"/>
    </source>
</evidence>
<feature type="region of interest" description="Disordered" evidence="1">
    <location>
        <begin position="174"/>
        <end position="221"/>
    </location>
</feature>
<protein>
    <submittedName>
        <fullName evidence="3">Uncharacterized protein</fullName>
    </submittedName>
</protein>
<keyword evidence="4" id="KW-1185">Reference proteome</keyword>
<dbReference type="Proteomes" id="UP000235672">
    <property type="component" value="Unassembled WGS sequence"/>
</dbReference>
<feature type="signal peptide" evidence="2">
    <location>
        <begin position="1"/>
        <end position="20"/>
    </location>
</feature>
<feature type="chain" id="PRO_5014390259" evidence="2">
    <location>
        <begin position="21"/>
        <end position="241"/>
    </location>
</feature>
<name>A0A2J6Q4F3_9HELO</name>
<proteinExistence type="predicted"/>
<dbReference type="EMBL" id="KZ613482">
    <property type="protein sequence ID" value="PMD21170.1"/>
    <property type="molecule type" value="Genomic_DNA"/>
</dbReference>